<evidence type="ECO:0000256" key="6">
    <source>
        <dbReference type="ARBA" id="ARBA00022801"/>
    </source>
</evidence>
<evidence type="ECO:0000256" key="8">
    <source>
        <dbReference type="ARBA" id="ARBA00022989"/>
    </source>
</evidence>
<dbReference type="GO" id="GO:0016020">
    <property type="term" value="C:membrane"/>
    <property type="evidence" value="ECO:0007669"/>
    <property type="project" value="UniProtKB-SubCell"/>
</dbReference>
<keyword evidence="5 11" id="KW-0812">Transmembrane</keyword>
<dbReference type="Gene3D" id="2.30.42.10">
    <property type="match status" value="1"/>
</dbReference>
<evidence type="ECO:0000256" key="4">
    <source>
        <dbReference type="ARBA" id="ARBA00022670"/>
    </source>
</evidence>
<dbReference type="Pfam" id="PF02163">
    <property type="entry name" value="Peptidase_M50"/>
    <property type="match status" value="1"/>
</dbReference>
<feature type="transmembrane region" description="Helical" evidence="11">
    <location>
        <begin position="92"/>
        <end position="118"/>
    </location>
</feature>
<dbReference type="InterPro" id="IPR036034">
    <property type="entry name" value="PDZ_sf"/>
</dbReference>
<feature type="transmembrane region" description="Helical" evidence="11">
    <location>
        <begin position="334"/>
        <end position="355"/>
    </location>
</feature>
<keyword evidence="10 11" id="KW-0472">Membrane</keyword>
<feature type="transmembrane region" description="Helical" evidence="11">
    <location>
        <begin position="297"/>
        <end position="322"/>
    </location>
</feature>
<reference evidence="13 14" key="1">
    <citation type="journal article" date="2016" name="Environ. Microbiol.">
        <title>Genomic resolution of a cold subsurface aquifer community provides metabolic insights for novel microbes adapted to high CO concentrations.</title>
        <authorList>
            <person name="Probst A.J."/>
            <person name="Castelle C.J."/>
            <person name="Singh A."/>
            <person name="Brown C.T."/>
            <person name="Anantharaman K."/>
            <person name="Sharon I."/>
            <person name="Hug L.A."/>
            <person name="Burstein D."/>
            <person name="Emerson J.B."/>
            <person name="Thomas B.C."/>
            <person name="Banfield J.F."/>
        </authorList>
    </citation>
    <scope>NUCLEOTIDE SEQUENCE [LARGE SCALE GENOMIC DNA]</scope>
    <source>
        <strain evidence="13">CG1_02_43_90</strain>
    </source>
</reference>
<evidence type="ECO:0000256" key="5">
    <source>
        <dbReference type="ARBA" id="ARBA00022692"/>
    </source>
</evidence>
<keyword evidence="9" id="KW-0482">Metalloprotease</keyword>
<keyword evidence="7" id="KW-0862">Zinc</keyword>
<organism evidence="13 14">
    <name type="scientific">Candidatus Nomurabacteria bacterium CG1_02_43_90</name>
    <dbReference type="NCBI Taxonomy" id="1805281"/>
    <lineage>
        <taxon>Bacteria</taxon>
        <taxon>Candidatus Nomuraibacteriota</taxon>
    </lineage>
</organism>
<comment type="caution">
    <text evidence="13">The sequence shown here is derived from an EMBL/GenBank/DDBJ whole genome shotgun (WGS) entry which is preliminary data.</text>
</comment>
<accession>A0A1J4V402</accession>
<evidence type="ECO:0000256" key="2">
    <source>
        <dbReference type="ARBA" id="ARBA00004141"/>
    </source>
</evidence>
<keyword evidence="8 11" id="KW-1133">Transmembrane helix</keyword>
<dbReference type="PANTHER" id="PTHR42837:SF2">
    <property type="entry name" value="MEMBRANE METALLOPROTEASE ARASP2, CHLOROPLASTIC-RELATED"/>
    <property type="match status" value="1"/>
</dbReference>
<evidence type="ECO:0000259" key="12">
    <source>
        <dbReference type="PROSITE" id="PS50106"/>
    </source>
</evidence>
<feature type="domain" description="PDZ" evidence="12">
    <location>
        <begin position="117"/>
        <end position="164"/>
    </location>
</feature>
<dbReference type="EMBL" id="MNVN01000015">
    <property type="protein sequence ID" value="OIO30696.1"/>
    <property type="molecule type" value="Genomic_DNA"/>
</dbReference>
<dbReference type="Proteomes" id="UP000181992">
    <property type="component" value="Unassembled WGS sequence"/>
</dbReference>
<dbReference type="STRING" id="1805281.AUJ77_02720"/>
<proteinExistence type="inferred from homology"/>
<evidence type="ECO:0000256" key="9">
    <source>
        <dbReference type="ARBA" id="ARBA00023049"/>
    </source>
</evidence>
<evidence type="ECO:0000256" key="1">
    <source>
        <dbReference type="ARBA" id="ARBA00001947"/>
    </source>
</evidence>
<dbReference type="PANTHER" id="PTHR42837">
    <property type="entry name" value="REGULATOR OF SIGMA-E PROTEASE RSEP"/>
    <property type="match status" value="1"/>
</dbReference>
<gene>
    <name evidence="13" type="ORF">AUJ77_02720</name>
</gene>
<dbReference type="GO" id="GO:0004222">
    <property type="term" value="F:metalloendopeptidase activity"/>
    <property type="evidence" value="ECO:0007669"/>
    <property type="project" value="InterPro"/>
</dbReference>
<dbReference type="GO" id="GO:0006508">
    <property type="term" value="P:proteolysis"/>
    <property type="evidence" value="ECO:0007669"/>
    <property type="project" value="UniProtKB-KW"/>
</dbReference>
<dbReference type="PROSITE" id="PS50106">
    <property type="entry name" value="PDZ"/>
    <property type="match status" value="1"/>
</dbReference>
<dbReference type="InterPro" id="IPR008915">
    <property type="entry name" value="Peptidase_M50"/>
</dbReference>
<evidence type="ECO:0000256" key="3">
    <source>
        <dbReference type="ARBA" id="ARBA00007931"/>
    </source>
</evidence>
<keyword evidence="6" id="KW-0378">Hydrolase</keyword>
<evidence type="ECO:0000256" key="11">
    <source>
        <dbReference type="SAM" id="Phobius"/>
    </source>
</evidence>
<dbReference type="SUPFAM" id="SSF50156">
    <property type="entry name" value="PDZ domain-like"/>
    <property type="match status" value="1"/>
</dbReference>
<evidence type="ECO:0000313" key="13">
    <source>
        <dbReference type="EMBL" id="OIO30696.1"/>
    </source>
</evidence>
<protein>
    <recommendedName>
        <fullName evidence="12">PDZ domain-containing protein</fullName>
    </recommendedName>
</protein>
<dbReference type="InterPro" id="IPR001478">
    <property type="entry name" value="PDZ"/>
</dbReference>
<dbReference type="AlphaFoldDB" id="A0A1J4V402"/>
<evidence type="ECO:0000313" key="14">
    <source>
        <dbReference type="Proteomes" id="UP000181992"/>
    </source>
</evidence>
<dbReference type="CDD" id="cd06163">
    <property type="entry name" value="S2P-M50_PDZ_RseP-like"/>
    <property type="match status" value="1"/>
</dbReference>
<keyword evidence="4" id="KW-0645">Protease</keyword>
<dbReference type="InterPro" id="IPR004387">
    <property type="entry name" value="Pept_M50_Zn"/>
</dbReference>
<comment type="cofactor">
    <cofactor evidence="1">
        <name>Zn(2+)</name>
        <dbReference type="ChEBI" id="CHEBI:29105"/>
    </cofactor>
</comment>
<evidence type="ECO:0000256" key="10">
    <source>
        <dbReference type="ARBA" id="ARBA00023136"/>
    </source>
</evidence>
<sequence>MSVIIFIIILAILVLTHELGHFIAAKRSGVRVDEFGIGFPPRLFSKKIGETIYSLNLLPVGGFVKIFGETPDTDSIGGKDSSRSLFNKSKAIQAWVISAGIIFNLLFAWVLISIGFMVGMPYSLDDSIYGKKVQGVALTITQVLPQSPAQTAGLKAGDNIIGLSAGEEHLFTPLVAPAQKFIATHDELLLTYLRDGKTETTIVRPRDGIVNEKHAIGVSLDMIGILKLSPYHAFAAGVTTTISITEETARSMVSFFKNIFIGQANLSQISGPVGIVSIVGGASALGFMHLISLTALISINLAVINILPFPALDGGRLLFIIIETITRSRIKPEIANAVNGIGFLFLITLMVFVTFHDVVKLMQG</sequence>
<comment type="similarity">
    <text evidence="3">Belongs to the peptidase M50B family.</text>
</comment>
<comment type="subcellular location">
    <subcellularLocation>
        <location evidence="2">Membrane</location>
        <topology evidence="2">Multi-pass membrane protein</topology>
    </subcellularLocation>
</comment>
<name>A0A1J4V402_9BACT</name>
<evidence type="ECO:0000256" key="7">
    <source>
        <dbReference type="ARBA" id="ARBA00022833"/>
    </source>
</evidence>